<name>A0A1C7MAZ3_GRIFR</name>
<gene>
    <name evidence="2" type="ORF">A0H81_06266</name>
</gene>
<dbReference type="AlphaFoldDB" id="A0A1C7MAZ3"/>
<dbReference type="OrthoDB" id="3233731at2759"/>
<protein>
    <submittedName>
        <fullName evidence="2">Uncharacterized protein</fullName>
    </submittedName>
</protein>
<dbReference type="Proteomes" id="UP000092993">
    <property type="component" value="Unassembled WGS sequence"/>
</dbReference>
<keyword evidence="3" id="KW-1185">Reference proteome</keyword>
<proteinExistence type="predicted"/>
<dbReference type="OMA" id="QDEEMEY"/>
<organism evidence="2 3">
    <name type="scientific">Grifola frondosa</name>
    <name type="common">Maitake</name>
    <name type="synonym">Polyporus frondosus</name>
    <dbReference type="NCBI Taxonomy" id="5627"/>
    <lineage>
        <taxon>Eukaryota</taxon>
        <taxon>Fungi</taxon>
        <taxon>Dikarya</taxon>
        <taxon>Basidiomycota</taxon>
        <taxon>Agaricomycotina</taxon>
        <taxon>Agaricomycetes</taxon>
        <taxon>Polyporales</taxon>
        <taxon>Grifolaceae</taxon>
        <taxon>Grifola</taxon>
    </lineage>
</organism>
<accession>A0A1C7MAZ3</accession>
<feature type="region of interest" description="Disordered" evidence="1">
    <location>
        <begin position="328"/>
        <end position="372"/>
    </location>
</feature>
<sequence>MTDAFGGQAACKTIIVVSISVCFTSFRARLICKYFHIAYPCLLLFARNQHLSQPLLLQPQRQSLLTHFSPIPRNRKYAPLSLFLLLRVHQPSPAPHLRAALFCHHICHQRLGGQRSARLAGSVLASPPQDFCLQHSLPLTLAPRLASSLCELLPRAFRVVPQPLRHPTTANRITPSIKDFKPDLTAVGYTSVFVHFPSTPVSCTVPAFTDRRPSVSPVQAPLVLRSPVKPRGLKRFRSLSALKSTRAVRQQSNAAVSKTKKSKYAKYRPPPLGAELALAQFADGGKMDDHIRRFQEQQARAAGAAVVNGQLVGVGGVWRDGTGGVCGTRTKSGRVGALRTRRRAAQRGGRGGRGAPGSVSSQDSDLDPRYAMQPEADSRDDLAAFGSALAPMAVRKPGMSVLAIPSRSRRTAKHLRKPEFLLDVFPIPQTPTAEMPHVETKARRRPAPLTLSPPSPVFKCPTNPADAEQVRRDFLENSFAPPPPPKSAAPVPPRVPMLPIANGDRAAMARKMATTKPPGGLNVGMRGLLRAMGGKKMDI</sequence>
<comment type="caution">
    <text evidence="2">The sequence shown here is derived from an EMBL/GenBank/DDBJ whole genome shotgun (WGS) entry which is preliminary data.</text>
</comment>
<evidence type="ECO:0000256" key="1">
    <source>
        <dbReference type="SAM" id="MobiDB-lite"/>
    </source>
</evidence>
<dbReference type="EMBL" id="LUGG01000006">
    <property type="protein sequence ID" value="OBZ74083.1"/>
    <property type="molecule type" value="Genomic_DNA"/>
</dbReference>
<evidence type="ECO:0000313" key="2">
    <source>
        <dbReference type="EMBL" id="OBZ74083.1"/>
    </source>
</evidence>
<feature type="region of interest" description="Disordered" evidence="1">
    <location>
        <begin position="436"/>
        <end position="460"/>
    </location>
</feature>
<reference evidence="2 3" key="1">
    <citation type="submission" date="2016-03" db="EMBL/GenBank/DDBJ databases">
        <title>Whole genome sequencing of Grifola frondosa 9006-11.</title>
        <authorList>
            <person name="Min B."/>
            <person name="Park H."/>
            <person name="Kim J.-G."/>
            <person name="Cho H."/>
            <person name="Oh Y.-L."/>
            <person name="Kong W.-S."/>
            <person name="Choi I.-G."/>
        </authorList>
    </citation>
    <scope>NUCLEOTIDE SEQUENCE [LARGE SCALE GENOMIC DNA]</scope>
    <source>
        <strain evidence="2 3">9006-11</strain>
    </source>
</reference>
<evidence type="ECO:0000313" key="3">
    <source>
        <dbReference type="Proteomes" id="UP000092993"/>
    </source>
</evidence>